<dbReference type="RefSeq" id="WP_044309925.1">
    <property type="nucleotide sequence ID" value="NZ_JAFFRY010000033.1"/>
</dbReference>
<protein>
    <submittedName>
        <fullName evidence="1">Uncharacterized protein</fullName>
    </submittedName>
</protein>
<evidence type="ECO:0000313" key="2">
    <source>
        <dbReference type="Proteomes" id="UP001162155"/>
    </source>
</evidence>
<dbReference type="Proteomes" id="UP001162155">
    <property type="component" value="Unassembled WGS sequence"/>
</dbReference>
<sequence length="211" mass="24792">MFETMPDAQIRTWSDFTSEATLWRFVTFRGLDSWFYVTQTSIADGEALEDRMIMISDIQEFLMLVRSPLKDSVLGKVFLATPVHRKNEQTRDWEMHPLVAINEYRPEGSEPHRYVLETVSTYVFSVPPDGIWERGNAREVYRTNFNVGEKLDDECLRRYERVMDFAMKLFDGCYEDAKAWVKTPLLSLHDLAPHDMLSDEQFETLQNLFGR</sequence>
<reference evidence="1" key="1">
    <citation type="submission" date="2021-02" db="EMBL/GenBank/DDBJ databases">
        <title>Genome analysis of blister spot of apple pathogen from New York area.</title>
        <authorList>
            <person name="Kandel P."/>
            <person name="Hockett K.L."/>
            <person name="Santander R."/>
            <person name="Acimovic S."/>
        </authorList>
    </citation>
    <scope>NUCLEOTIDE SEQUENCE</scope>
    <source>
        <strain evidence="1">PSP1</strain>
    </source>
</reference>
<proteinExistence type="predicted"/>
<accession>A0AA43IUM5</accession>
<organism evidence="1 2">
    <name type="scientific">Pseudomonas syringae pv. papulans</name>
    <dbReference type="NCBI Taxonomy" id="83963"/>
    <lineage>
        <taxon>Bacteria</taxon>
        <taxon>Pseudomonadati</taxon>
        <taxon>Pseudomonadota</taxon>
        <taxon>Gammaproteobacteria</taxon>
        <taxon>Pseudomonadales</taxon>
        <taxon>Pseudomonadaceae</taxon>
        <taxon>Pseudomonas</taxon>
        <taxon>Pseudomonas syringae</taxon>
    </lineage>
</organism>
<dbReference type="EMBL" id="JAFFRZ010000001">
    <property type="protein sequence ID" value="MDH4622128.1"/>
    <property type="molecule type" value="Genomic_DNA"/>
</dbReference>
<gene>
    <name evidence="1" type="ORF">JW322_10170</name>
</gene>
<name>A0AA43IUM5_PSESX</name>
<dbReference type="AlphaFoldDB" id="A0AA43IUM5"/>
<evidence type="ECO:0000313" key="1">
    <source>
        <dbReference type="EMBL" id="MDH4622128.1"/>
    </source>
</evidence>
<comment type="caution">
    <text evidence="1">The sequence shown here is derived from an EMBL/GenBank/DDBJ whole genome shotgun (WGS) entry which is preliminary data.</text>
</comment>